<dbReference type="EMBL" id="WUAV01000006">
    <property type="protein sequence ID" value="KAF1745996.1"/>
    <property type="molecule type" value="Genomic_DNA"/>
</dbReference>
<dbReference type="CTD" id="9824954"/>
<gene>
    <name evidence="2" type="ORF">GCK72_022447</name>
</gene>
<protein>
    <submittedName>
        <fullName evidence="2">Uncharacterized protein</fullName>
    </submittedName>
</protein>
<keyword evidence="1" id="KW-0732">Signal</keyword>
<evidence type="ECO:0000313" key="2">
    <source>
        <dbReference type="EMBL" id="KAF1745996.1"/>
    </source>
</evidence>
<proteinExistence type="predicted"/>
<comment type="caution">
    <text evidence="2">The sequence shown here is derived from an EMBL/GenBank/DDBJ whole genome shotgun (WGS) entry which is preliminary data.</text>
</comment>
<feature type="signal peptide" evidence="1">
    <location>
        <begin position="1"/>
        <end position="32"/>
    </location>
</feature>
<evidence type="ECO:0000256" key="1">
    <source>
        <dbReference type="SAM" id="SignalP"/>
    </source>
</evidence>
<dbReference type="GeneID" id="9824954"/>
<dbReference type="AlphaFoldDB" id="A0A6A5FU14"/>
<dbReference type="Proteomes" id="UP000483820">
    <property type="component" value="Chromosome X"/>
</dbReference>
<name>A0A6A5FU14_CAERE</name>
<evidence type="ECO:0000313" key="3">
    <source>
        <dbReference type="Proteomes" id="UP000483820"/>
    </source>
</evidence>
<dbReference type="RefSeq" id="XP_003096693.2">
    <property type="nucleotide sequence ID" value="XM_003096645.2"/>
</dbReference>
<sequence>MPNPDLSYSGPLRPARSVRLGLLACLWMALNSTPLPAQNQEDVGTLTHGKDTPPMASEEIMEFIPDYGNGVIYLDDDLKQMGIAILIFN</sequence>
<organism evidence="2 3">
    <name type="scientific">Caenorhabditis remanei</name>
    <name type="common">Caenorhabditis vulgaris</name>
    <dbReference type="NCBI Taxonomy" id="31234"/>
    <lineage>
        <taxon>Eukaryota</taxon>
        <taxon>Metazoa</taxon>
        <taxon>Ecdysozoa</taxon>
        <taxon>Nematoda</taxon>
        <taxon>Chromadorea</taxon>
        <taxon>Rhabditida</taxon>
        <taxon>Rhabditina</taxon>
        <taxon>Rhabditomorpha</taxon>
        <taxon>Rhabditoidea</taxon>
        <taxon>Rhabditidae</taxon>
        <taxon>Peloderinae</taxon>
        <taxon>Caenorhabditis</taxon>
    </lineage>
</organism>
<feature type="chain" id="PRO_5025478671" evidence="1">
    <location>
        <begin position="33"/>
        <end position="89"/>
    </location>
</feature>
<dbReference type="KEGG" id="crq:GCK72_022447"/>
<accession>A0A6A5FU14</accession>
<reference evidence="2 3" key="1">
    <citation type="submission" date="2019-12" db="EMBL/GenBank/DDBJ databases">
        <title>Chromosome-level assembly of the Caenorhabditis remanei genome.</title>
        <authorList>
            <person name="Teterina A.A."/>
            <person name="Willis J.H."/>
            <person name="Phillips P.C."/>
        </authorList>
    </citation>
    <scope>NUCLEOTIDE SEQUENCE [LARGE SCALE GENOMIC DNA]</scope>
    <source>
        <strain evidence="2 3">PX506</strain>
        <tissue evidence="2">Whole organism</tissue>
    </source>
</reference>